<dbReference type="PANTHER" id="PTHR48050">
    <property type="entry name" value="STEROL 3-BETA-GLUCOSYLTRANSFERASE"/>
    <property type="match status" value="1"/>
</dbReference>
<dbReference type="CDD" id="cd03784">
    <property type="entry name" value="GT1_Gtf-like"/>
    <property type="match status" value="1"/>
</dbReference>
<dbReference type="InterPro" id="IPR050426">
    <property type="entry name" value="Glycosyltransferase_28"/>
</dbReference>
<dbReference type="SUPFAM" id="SSF53756">
    <property type="entry name" value="UDP-Glycosyltransferase/glycogen phosphorylase"/>
    <property type="match status" value="1"/>
</dbReference>
<dbReference type="RefSeq" id="WP_123665300.1">
    <property type="nucleotide sequence ID" value="NZ_RJKE01000001.1"/>
</dbReference>
<comment type="caution">
    <text evidence="2">The sequence shown here is derived from an EMBL/GenBank/DDBJ whole genome shotgun (WGS) entry which is preliminary data.</text>
</comment>
<dbReference type="OrthoDB" id="3253247at2"/>
<evidence type="ECO:0000313" key="3">
    <source>
        <dbReference type="Proteomes" id="UP000272400"/>
    </source>
</evidence>
<dbReference type="Gene3D" id="3.40.50.2000">
    <property type="entry name" value="Glycogen Phosphorylase B"/>
    <property type="match status" value="2"/>
</dbReference>
<protein>
    <submittedName>
        <fullName evidence="2">Vancomycin aglycone glucosyltransferase</fullName>
    </submittedName>
</protein>
<dbReference type="PANTHER" id="PTHR48050:SF13">
    <property type="entry name" value="STEROL 3-BETA-GLUCOSYLTRANSFERASE UGT80A2"/>
    <property type="match status" value="1"/>
</dbReference>
<dbReference type="FunFam" id="3.40.50.2000:FF:000009">
    <property type="entry name" value="Sterol 3-beta-glucosyltransferase UGT80A2"/>
    <property type="match status" value="1"/>
</dbReference>
<dbReference type="AlphaFoldDB" id="A0A3N1CX18"/>
<dbReference type="InterPro" id="IPR010610">
    <property type="entry name" value="EryCIII-like_C"/>
</dbReference>
<dbReference type="GO" id="GO:0008194">
    <property type="term" value="F:UDP-glycosyltransferase activity"/>
    <property type="evidence" value="ECO:0007669"/>
    <property type="project" value="InterPro"/>
</dbReference>
<keyword evidence="2" id="KW-0808">Transferase</keyword>
<dbReference type="GO" id="GO:0016758">
    <property type="term" value="F:hexosyltransferase activity"/>
    <property type="evidence" value="ECO:0007669"/>
    <property type="project" value="UniProtKB-ARBA"/>
</dbReference>
<sequence>MRVLLSGYDSRGGVEPLVGLAAVLRKAGAEVRVCAPPDEEFAARSAEVGVRFTPVGFSVRALMTGTVAPSPADVPRRGEALIAEQLDLVAGEAEGCDVVLGTGLLPSVAGAASVAELLGVRYVYASYQSISLPSPHHRPMERPLHPLPADLTDDRALWEFDDRAANALFRAGLNTHRAAHGLPPVESVRDLGFTGRPWLASDPILDPWPESADRAVVQTGAWIVPDERRLPEGLEAFLDAGDPPVYVGFGSSAMRSSQGLAQVVVAAVRAQGRRAVLARGWADLAAVDGAEDCFVVGEANHQALFRRVAAAVHHGGAGTTTTAAFAGAPQVLVPQLGDQPHFAARVAALGIGAHHDGPVPTFESLSAALKIALAPETAERAAEVAAEVRADGAATAARMLLDG</sequence>
<feature type="domain" description="Erythromycin biosynthesis protein CIII-like C-terminal" evidence="1">
    <location>
        <begin position="302"/>
        <end position="391"/>
    </location>
</feature>
<proteinExistence type="predicted"/>
<dbReference type="Pfam" id="PF06722">
    <property type="entry name" value="EryCIII-like_C"/>
    <property type="match status" value="1"/>
</dbReference>
<reference evidence="2 3" key="1">
    <citation type="submission" date="2018-11" db="EMBL/GenBank/DDBJ databases">
        <title>Sequencing the genomes of 1000 actinobacteria strains.</title>
        <authorList>
            <person name="Klenk H.-P."/>
        </authorList>
    </citation>
    <scope>NUCLEOTIDE SEQUENCE [LARGE SCALE GENOMIC DNA]</scope>
    <source>
        <strain evidence="2 3">DSM 44254</strain>
    </source>
</reference>
<keyword evidence="3" id="KW-1185">Reference proteome</keyword>
<dbReference type="EMBL" id="RJKE01000001">
    <property type="protein sequence ID" value="ROO85842.1"/>
    <property type="molecule type" value="Genomic_DNA"/>
</dbReference>
<dbReference type="Proteomes" id="UP000272400">
    <property type="component" value="Unassembled WGS sequence"/>
</dbReference>
<organism evidence="2 3">
    <name type="scientific">Actinocorallia herbida</name>
    <dbReference type="NCBI Taxonomy" id="58109"/>
    <lineage>
        <taxon>Bacteria</taxon>
        <taxon>Bacillati</taxon>
        <taxon>Actinomycetota</taxon>
        <taxon>Actinomycetes</taxon>
        <taxon>Streptosporangiales</taxon>
        <taxon>Thermomonosporaceae</taxon>
        <taxon>Actinocorallia</taxon>
    </lineage>
</organism>
<gene>
    <name evidence="2" type="ORF">EDD29_3391</name>
</gene>
<accession>A0A3N1CX18</accession>
<name>A0A3N1CX18_9ACTN</name>
<evidence type="ECO:0000313" key="2">
    <source>
        <dbReference type="EMBL" id="ROO85842.1"/>
    </source>
</evidence>
<evidence type="ECO:0000259" key="1">
    <source>
        <dbReference type="Pfam" id="PF06722"/>
    </source>
</evidence>
<dbReference type="GO" id="GO:0017000">
    <property type="term" value="P:antibiotic biosynthetic process"/>
    <property type="evidence" value="ECO:0007669"/>
    <property type="project" value="UniProtKB-ARBA"/>
</dbReference>
<dbReference type="InterPro" id="IPR002213">
    <property type="entry name" value="UDP_glucos_trans"/>
</dbReference>